<dbReference type="InterPro" id="IPR009061">
    <property type="entry name" value="DNA-bd_dom_put_sf"/>
</dbReference>
<dbReference type="EMBL" id="CTEC01000001">
    <property type="protein sequence ID" value="CQD10668.1"/>
    <property type="molecule type" value="Genomic_DNA"/>
</dbReference>
<keyword evidence="3" id="KW-1185">Reference proteome</keyword>
<evidence type="ECO:0000313" key="2">
    <source>
        <dbReference type="EMBL" id="CQD10668.1"/>
    </source>
</evidence>
<evidence type="ECO:0000313" key="3">
    <source>
        <dbReference type="Proteomes" id="UP000199601"/>
    </source>
</evidence>
<dbReference type="InterPro" id="IPR041657">
    <property type="entry name" value="HTH_17"/>
</dbReference>
<reference evidence="3" key="1">
    <citation type="submission" date="2015-03" db="EMBL/GenBank/DDBJ databases">
        <authorList>
            <person name="Urmite Genomes"/>
        </authorList>
    </citation>
    <scope>NUCLEOTIDE SEQUENCE [LARGE SCALE GENOMIC DNA]</scope>
    <source>
        <strain evidence="3">CSUR P1344</strain>
    </source>
</reference>
<dbReference type="Proteomes" id="UP000199601">
    <property type="component" value="Unassembled WGS sequence"/>
</dbReference>
<dbReference type="AlphaFoldDB" id="A0A0U1DBN8"/>
<organism evidence="2 3">
    <name type="scientific">Mycobacterium europaeum</name>
    <dbReference type="NCBI Taxonomy" id="761804"/>
    <lineage>
        <taxon>Bacteria</taxon>
        <taxon>Bacillati</taxon>
        <taxon>Actinomycetota</taxon>
        <taxon>Actinomycetes</taxon>
        <taxon>Mycobacteriales</taxon>
        <taxon>Mycobacteriaceae</taxon>
        <taxon>Mycobacterium</taxon>
        <taxon>Mycobacterium simiae complex</taxon>
    </lineage>
</organism>
<dbReference type="InterPro" id="IPR010093">
    <property type="entry name" value="SinI_DNA-bd"/>
</dbReference>
<protein>
    <submittedName>
        <fullName evidence="2">PhiRv2 prophage protein</fullName>
    </submittedName>
</protein>
<gene>
    <name evidence="2" type="ORF">BN000_02205</name>
</gene>
<dbReference type="SUPFAM" id="SSF46955">
    <property type="entry name" value="Putative DNA-binding domain"/>
    <property type="match status" value="1"/>
</dbReference>
<name>A0A0U1DBN8_9MYCO</name>
<dbReference type="NCBIfam" id="TIGR01764">
    <property type="entry name" value="excise"/>
    <property type="match status" value="1"/>
</dbReference>
<evidence type="ECO:0000259" key="1">
    <source>
        <dbReference type="Pfam" id="PF12728"/>
    </source>
</evidence>
<proteinExistence type="predicted"/>
<dbReference type="GO" id="GO:0003677">
    <property type="term" value="F:DNA binding"/>
    <property type="evidence" value="ECO:0007669"/>
    <property type="project" value="InterPro"/>
</dbReference>
<dbReference type="Pfam" id="PF12728">
    <property type="entry name" value="HTH_17"/>
    <property type="match status" value="1"/>
</dbReference>
<dbReference type="RefSeq" id="WP_090420432.1">
    <property type="nucleotide sequence ID" value="NZ_CTEC01000001.1"/>
</dbReference>
<sequence length="62" mass="6845">MGQKLTIDAAADELGISRRSLRRLITSGQLRAYRIGTGNHLVRIDRDDLSTLLNPVVPNGKM</sequence>
<feature type="domain" description="Helix-turn-helix" evidence="1">
    <location>
        <begin position="5"/>
        <end position="53"/>
    </location>
</feature>
<accession>A0A0U1DBN8</accession>